<keyword evidence="2" id="KW-1185">Reference proteome</keyword>
<comment type="caution">
    <text evidence="1">The sequence shown here is derived from an EMBL/GenBank/DDBJ whole genome shotgun (WGS) entry which is preliminary data.</text>
</comment>
<dbReference type="EMBL" id="QYUK01000011">
    <property type="protein sequence ID" value="RJF88278.1"/>
    <property type="molecule type" value="Genomic_DNA"/>
</dbReference>
<name>A0A418WE43_9PROT</name>
<dbReference type="Proteomes" id="UP000284605">
    <property type="component" value="Unassembled WGS sequence"/>
</dbReference>
<proteinExistence type="predicted"/>
<evidence type="ECO:0000313" key="2">
    <source>
        <dbReference type="Proteomes" id="UP000284605"/>
    </source>
</evidence>
<gene>
    <name evidence="1" type="ORF">D3874_15710</name>
</gene>
<dbReference type="AlphaFoldDB" id="A0A418WE43"/>
<dbReference type="InterPro" id="IPR010727">
    <property type="entry name" value="DUF1302"/>
</dbReference>
<reference evidence="1 2" key="1">
    <citation type="submission" date="2018-09" db="EMBL/GenBank/DDBJ databases">
        <authorList>
            <person name="Zhu H."/>
        </authorList>
    </citation>
    <scope>NUCLEOTIDE SEQUENCE [LARGE SCALE GENOMIC DNA]</scope>
    <source>
        <strain evidence="1 2">K1W22B-8</strain>
    </source>
</reference>
<protein>
    <submittedName>
        <fullName evidence="1">DUF1302 family protein</fullName>
    </submittedName>
</protein>
<organism evidence="1 2">
    <name type="scientific">Oleomonas cavernae</name>
    <dbReference type="NCBI Taxonomy" id="2320859"/>
    <lineage>
        <taxon>Bacteria</taxon>
        <taxon>Pseudomonadati</taxon>
        <taxon>Pseudomonadota</taxon>
        <taxon>Alphaproteobacteria</taxon>
        <taxon>Acetobacterales</taxon>
        <taxon>Acetobacteraceae</taxon>
        <taxon>Oleomonas</taxon>
    </lineage>
</organism>
<dbReference type="Pfam" id="PF06980">
    <property type="entry name" value="DUF1302"/>
    <property type="match status" value="1"/>
</dbReference>
<evidence type="ECO:0000313" key="1">
    <source>
        <dbReference type="EMBL" id="RJF88278.1"/>
    </source>
</evidence>
<sequence length="677" mass="73613">MASKGYRLGDRRLRQSVSQVALRASVIAGVLAGTTSALSEVYDFDSGAQLSVNVTTTYQAGIRAEDASPRSFSPDTDAAYIVLVPQVPFLQPYYQSTNTPRSYNFDDPNRNFEKGDFFTNGFSALAEANFKYEDYGFKLSGNGYYDFVYHMANSNEVDYPDGINKRGGAADHFPGQTRYANGGRFRLLDAFAYGTFDVFDTSLSVRVGNQVVAWGESLFFGNISLSQAVVDTTRANTPGAEVKDILLPIPQASVNWGLTDRLSVVAYYQPDWDYNQLDGVGSYFSRADLIGPGSEFAYGSTNPFPDIIGHYANACTLSASIPECTQLGLPAQVSQILSDIISNNLAGIGDPATGRFDINYMGEKKPNNTGQFGVGFTYAVTDGLNTGFYFLKYHEKNPLPVFDISHVQTDPTRASTVGSALIQACGVLGICGNLEQQIADGADAVVAVMAPLYLPYNYVAKYFEDVKLYGASASTSIGPINFGFDFAYRQDAPMLVDGNISGITAPQPVLGDVIQANLNGLYVGGASDFWDSITVVFEVSYNRVIDHETLYLYDVNGQPLKDGQGNNINKFDELTNDTSSWGYQGIVELGYTDIFPGGWDMSVPIIFGQAIGTPAYNGSLGALTGNGDVRLASGVKFRYLNNLELSVMYSAFLGSYHRTERPLADRDYVVATVKYTF</sequence>
<dbReference type="RefSeq" id="WP_119778914.1">
    <property type="nucleotide sequence ID" value="NZ_QYUK01000011.1"/>
</dbReference>
<dbReference type="OrthoDB" id="7232331at2"/>
<accession>A0A418WE43</accession>